<protein>
    <submittedName>
        <fullName evidence="1">Uridine kinase</fullName>
    </submittedName>
</protein>
<evidence type="ECO:0000313" key="1">
    <source>
        <dbReference type="EMBL" id="OZM73453.1"/>
    </source>
</evidence>
<dbReference type="SUPFAM" id="SSF52540">
    <property type="entry name" value="P-loop containing nucleoside triphosphate hydrolases"/>
    <property type="match status" value="1"/>
</dbReference>
<evidence type="ECO:0000313" key="2">
    <source>
        <dbReference type="Proteomes" id="UP000242444"/>
    </source>
</evidence>
<gene>
    <name evidence="1" type="ORF">CFN78_10855</name>
</gene>
<name>A0A263D4T2_9PSEU</name>
<dbReference type="OrthoDB" id="3237545at2"/>
<dbReference type="InParanoid" id="A0A263D4T2"/>
<dbReference type="AlphaFoldDB" id="A0A263D4T2"/>
<accession>A0A263D4T2</accession>
<dbReference type="EMBL" id="NKYE01000005">
    <property type="protein sequence ID" value="OZM73453.1"/>
    <property type="molecule type" value="Genomic_DNA"/>
</dbReference>
<dbReference type="Proteomes" id="UP000242444">
    <property type="component" value="Unassembled WGS sequence"/>
</dbReference>
<reference evidence="1 2" key="1">
    <citation type="submission" date="2017-07" db="EMBL/GenBank/DDBJ databases">
        <title>Amycolatopsis antarcticus sp. nov., isolated from the surface of an Antarcticus brown macroalga.</title>
        <authorList>
            <person name="Wang J."/>
            <person name="Leiva S."/>
            <person name="Huang J."/>
            <person name="Huang Y."/>
        </authorList>
    </citation>
    <scope>NUCLEOTIDE SEQUENCE [LARGE SCALE GENOMIC DNA]</scope>
    <source>
        <strain evidence="1 2">AU-G6</strain>
    </source>
</reference>
<keyword evidence="2" id="KW-1185">Reference proteome</keyword>
<dbReference type="Gene3D" id="3.40.50.300">
    <property type="entry name" value="P-loop containing nucleotide triphosphate hydrolases"/>
    <property type="match status" value="1"/>
</dbReference>
<dbReference type="GO" id="GO:0016301">
    <property type="term" value="F:kinase activity"/>
    <property type="evidence" value="ECO:0007669"/>
    <property type="project" value="UniProtKB-KW"/>
</dbReference>
<keyword evidence="1" id="KW-0808">Transferase</keyword>
<sequence>MVAAAALAAPARLGGVRLLAVDGPSGAGKSTFADRVVEALRARAARTVLLRTDDFATWDDPVAWWPRLRDGVLAPYAEGRPGRYRRVEWPDGRPVPGEYVDVEVPDVLVLEGVSAGRASVRPSLAHLSWLPGPDAATRLERAVARDGEPSRAPLTRWQAFERGWFAIDQPHLRADTSFGAGQLGDS</sequence>
<dbReference type="InterPro" id="IPR027417">
    <property type="entry name" value="P-loop_NTPase"/>
</dbReference>
<keyword evidence="1" id="KW-0418">Kinase</keyword>
<proteinExistence type="predicted"/>
<organism evidence="1 2">
    <name type="scientific">Amycolatopsis antarctica</name>
    <dbReference type="NCBI Taxonomy" id="1854586"/>
    <lineage>
        <taxon>Bacteria</taxon>
        <taxon>Bacillati</taxon>
        <taxon>Actinomycetota</taxon>
        <taxon>Actinomycetes</taxon>
        <taxon>Pseudonocardiales</taxon>
        <taxon>Pseudonocardiaceae</taxon>
        <taxon>Amycolatopsis</taxon>
    </lineage>
</organism>
<comment type="caution">
    <text evidence="1">The sequence shown here is derived from an EMBL/GenBank/DDBJ whole genome shotgun (WGS) entry which is preliminary data.</text>
</comment>